<dbReference type="PANTHER" id="PTHR42747">
    <property type="entry name" value="NITRONATE MONOOXYGENASE-RELATED"/>
    <property type="match status" value="1"/>
</dbReference>
<dbReference type="HOGENOM" id="CLU_038732_5_0_5"/>
<dbReference type="STRING" id="1094558.ME5_01201"/>
<evidence type="ECO:0000313" key="13">
    <source>
        <dbReference type="Proteomes" id="UP000008952"/>
    </source>
</evidence>
<comment type="catalytic activity">
    <reaction evidence="10">
        <text>3 propionate 3-nitronate + 3 O2 + H2O = 3 3-oxopropanoate + 2 nitrate + nitrite + H2O2 + 3 H(+)</text>
        <dbReference type="Rhea" id="RHEA:57332"/>
        <dbReference type="ChEBI" id="CHEBI:15377"/>
        <dbReference type="ChEBI" id="CHEBI:15378"/>
        <dbReference type="ChEBI" id="CHEBI:15379"/>
        <dbReference type="ChEBI" id="CHEBI:16240"/>
        <dbReference type="ChEBI" id="CHEBI:16301"/>
        <dbReference type="ChEBI" id="CHEBI:17632"/>
        <dbReference type="ChEBI" id="CHEBI:33190"/>
        <dbReference type="ChEBI" id="CHEBI:136067"/>
    </reaction>
</comment>
<evidence type="ECO:0000256" key="7">
    <source>
        <dbReference type="ARBA" id="ARBA00023002"/>
    </source>
</evidence>
<evidence type="ECO:0000256" key="6">
    <source>
        <dbReference type="ARBA" id="ARBA00022741"/>
    </source>
</evidence>
<dbReference type="CDD" id="cd04730">
    <property type="entry name" value="NPD_like"/>
    <property type="match status" value="1"/>
</dbReference>
<protein>
    <recommendedName>
        <fullName evidence="11">Nitronate monooxygenase</fullName>
    </recommendedName>
    <alternativeName>
        <fullName evidence="9">Propionate 3-nitronate monooxygenase</fullName>
    </alternativeName>
</protein>
<dbReference type="EMBL" id="AIMB01000008">
    <property type="protein sequence ID" value="EJF88650.1"/>
    <property type="molecule type" value="Genomic_DNA"/>
</dbReference>
<dbReference type="PATRIC" id="fig|1094558.3.peg.1299"/>
<comment type="caution">
    <text evidence="12">The sequence shown here is derived from an EMBL/GenBank/DDBJ whole genome shotgun (WGS) entry which is preliminary data.</text>
</comment>
<dbReference type="GO" id="GO:0000166">
    <property type="term" value="F:nucleotide binding"/>
    <property type="evidence" value="ECO:0007669"/>
    <property type="project" value="UniProtKB-KW"/>
</dbReference>
<dbReference type="PANTHER" id="PTHR42747:SF3">
    <property type="entry name" value="NITRONATE MONOOXYGENASE-RELATED"/>
    <property type="match status" value="1"/>
</dbReference>
<comment type="cofactor">
    <cofactor evidence="1">
        <name>FMN</name>
        <dbReference type="ChEBI" id="CHEBI:58210"/>
    </cofactor>
</comment>
<dbReference type="FunFam" id="3.20.20.70:FF:000154">
    <property type="entry name" value="Probable nitronate monooxygenase"/>
    <property type="match status" value="1"/>
</dbReference>
<evidence type="ECO:0000256" key="2">
    <source>
        <dbReference type="ARBA" id="ARBA00009881"/>
    </source>
</evidence>
<dbReference type="InterPro" id="IPR004136">
    <property type="entry name" value="NMO"/>
</dbReference>
<organism evidence="12 13">
    <name type="scientific">Bartonella tamiae Th239</name>
    <dbReference type="NCBI Taxonomy" id="1094558"/>
    <lineage>
        <taxon>Bacteria</taxon>
        <taxon>Pseudomonadati</taxon>
        <taxon>Pseudomonadota</taxon>
        <taxon>Alphaproteobacteria</taxon>
        <taxon>Hyphomicrobiales</taxon>
        <taxon>Bartonellaceae</taxon>
        <taxon>Bartonella</taxon>
    </lineage>
</organism>
<keyword evidence="8" id="KW-0503">Monooxygenase</keyword>
<dbReference type="Pfam" id="PF03060">
    <property type="entry name" value="NMO"/>
    <property type="match status" value="1"/>
</dbReference>
<keyword evidence="4" id="KW-0285">Flavoprotein</keyword>
<evidence type="ECO:0000256" key="3">
    <source>
        <dbReference type="ARBA" id="ARBA00022575"/>
    </source>
</evidence>
<dbReference type="InterPro" id="IPR013785">
    <property type="entry name" value="Aldolase_TIM"/>
</dbReference>
<comment type="similarity">
    <text evidence="2">Belongs to the nitronate monooxygenase family. NMO class I subfamily.</text>
</comment>
<proteinExistence type="inferred from homology"/>
<evidence type="ECO:0000313" key="12">
    <source>
        <dbReference type="EMBL" id="EJF88650.1"/>
    </source>
</evidence>
<dbReference type="eggNOG" id="COG2070">
    <property type="taxonomic scope" value="Bacteria"/>
</dbReference>
<evidence type="ECO:0000256" key="4">
    <source>
        <dbReference type="ARBA" id="ARBA00022630"/>
    </source>
</evidence>
<sequence>MRTQNFLETFNLEIPLIQAPMAGVSTPKLSAAVCNAGAIGSLGLGASTVEKAHETIKALKAKTSRPFNLNFFCHHTFAPSKDQEEKWLKKLEPLFNKHDSKSPLELKKIYESFYNNDALLKLIIEEKPAIVSFHFGLPTQKSIKSMKEKGIYLIASATTLKEALLIQAAGFDGVIAQGYEAGGHRGIFNENSHDDCLSLIPLLNQLVQNLSIPVIAAGGLMDGYSLRAVCKLGAAAGQMGTAFIGCPESSADCGYRNALFSDAAYHTVMTRTFSGRPARALSNEFTNFTIDANDDSVPPYPYSYDIAKQLHQVGVSKVFFGYGAYWAGQGAAFTRSLPATELVKTLKKEYAYSS</sequence>
<dbReference type="GO" id="GO:0018580">
    <property type="term" value="F:nitronate monooxygenase activity"/>
    <property type="evidence" value="ECO:0007669"/>
    <property type="project" value="InterPro"/>
</dbReference>
<accession>J1JVR4</accession>
<dbReference type="AlphaFoldDB" id="J1JVR4"/>
<keyword evidence="5" id="KW-0288">FMN</keyword>
<evidence type="ECO:0000256" key="8">
    <source>
        <dbReference type="ARBA" id="ARBA00023033"/>
    </source>
</evidence>
<keyword evidence="7" id="KW-0560">Oxidoreductase</keyword>
<keyword evidence="6" id="KW-0547">Nucleotide-binding</keyword>
<evidence type="ECO:0000256" key="1">
    <source>
        <dbReference type="ARBA" id="ARBA00001917"/>
    </source>
</evidence>
<dbReference type="RefSeq" id="WP_008039381.1">
    <property type="nucleotide sequence ID" value="NZ_JH725147.1"/>
</dbReference>
<dbReference type="OrthoDB" id="9778912at2"/>
<evidence type="ECO:0000256" key="11">
    <source>
        <dbReference type="ARBA" id="ARBA00067136"/>
    </source>
</evidence>
<name>J1JVR4_9HYPH</name>
<evidence type="ECO:0000256" key="10">
    <source>
        <dbReference type="ARBA" id="ARBA00049401"/>
    </source>
</evidence>
<dbReference type="SUPFAM" id="SSF51412">
    <property type="entry name" value="Inosine monophosphate dehydrogenase (IMPDH)"/>
    <property type="match status" value="1"/>
</dbReference>
<keyword evidence="13" id="KW-1185">Reference proteome</keyword>
<dbReference type="GO" id="GO:0009636">
    <property type="term" value="P:response to toxic substance"/>
    <property type="evidence" value="ECO:0007669"/>
    <property type="project" value="UniProtKB-KW"/>
</dbReference>
<evidence type="ECO:0000256" key="9">
    <source>
        <dbReference type="ARBA" id="ARBA00031155"/>
    </source>
</evidence>
<keyword evidence="3" id="KW-0216">Detoxification</keyword>
<dbReference type="Gene3D" id="3.20.20.70">
    <property type="entry name" value="Aldolase class I"/>
    <property type="match status" value="1"/>
</dbReference>
<gene>
    <name evidence="12" type="ORF">ME5_01201</name>
</gene>
<reference evidence="12 13" key="1">
    <citation type="submission" date="2012-03" db="EMBL/GenBank/DDBJ databases">
        <title>The Genome Sequence of Bartonella tamiae Th239.</title>
        <authorList>
            <consortium name="The Broad Institute Genome Sequencing Platform"/>
            <consortium name="The Broad Institute Genome Sequencing Center for Infectious Disease"/>
            <person name="Feldgarden M."/>
            <person name="Kirby J."/>
            <person name="Kosoy M."/>
            <person name="Birtles R."/>
            <person name="Probert W.S."/>
            <person name="Chiaraviglio L."/>
            <person name="Young S.K."/>
            <person name="Zeng Q."/>
            <person name="Gargeya S."/>
            <person name="Fitzgerald M."/>
            <person name="Haas B."/>
            <person name="Abouelleil A."/>
            <person name="Alvarado L."/>
            <person name="Arachchi H.M."/>
            <person name="Berlin A."/>
            <person name="Chapman S.B."/>
            <person name="Gearin G."/>
            <person name="Goldberg J."/>
            <person name="Griggs A."/>
            <person name="Gujja S."/>
            <person name="Hansen M."/>
            <person name="Heiman D."/>
            <person name="Howarth C."/>
            <person name="Larimer J."/>
            <person name="Lui A."/>
            <person name="MacDonald P.J.P."/>
            <person name="McCowen C."/>
            <person name="Montmayeur A."/>
            <person name="Murphy C."/>
            <person name="Neiman D."/>
            <person name="Pearson M."/>
            <person name="Priest M."/>
            <person name="Roberts A."/>
            <person name="Saif S."/>
            <person name="Shea T."/>
            <person name="Sisk P."/>
            <person name="Stolte C."/>
            <person name="Sykes S."/>
            <person name="Wortman J."/>
            <person name="Nusbaum C."/>
            <person name="Birren B."/>
        </authorList>
    </citation>
    <scope>NUCLEOTIDE SEQUENCE [LARGE SCALE GENOMIC DNA]</scope>
    <source>
        <strain evidence="12 13">Th239</strain>
    </source>
</reference>
<evidence type="ECO:0000256" key="5">
    <source>
        <dbReference type="ARBA" id="ARBA00022643"/>
    </source>
</evidence>
<dbReference type="Proteomes" id="UP000008952">
    <property type="component" value="Unassembled WGS sequence"/>
</dbReference>